<protein>
    <submittedName>
        <fullName evidence="3">Response regulator</fullName>
    </submittedName>
</protein>
<sequence length="546" mass="59564">MATVVTPYSNLTALVIDDMATQQSTLRGHLALIGISKVEVCATPEDAVRLVRARKYNLILCDYNLNAKTDGQQLFEYLREEQLLPPDSLFFMITAESSYSSVAAATEQHPDAYLLKPCTATDIEERLKVSLEKRDALLVINTCLARDDLPGALAECDKVLAAKGRWGMSALQSKGQVLLKLGRHEDAKAVYRAALEVRRDLVWAQLGLARAHKAAGQFEQARQLAQDIIESREGEKNVAAYDVIAEAMEATGDPEGAMWVLRDAANVIPSARRQRILGESAYRNGDLDTAREALSKATKASKGSVVAQPQDSLLLAQTLVDQGQGGEALKVLGEAAAAFKSAPSFGSVALAVQAQAELSTGQTDAALKTLARARETMRKGKADFATVALAKAEIMCGNEDAGMKLLESAISADHENRRIKQMIGKALRDTGHEDKIASVIESATAGLERKVADARKLLRDSQIDDAVAMIEQAVRDYPENTGVLLQAAQINCMALRLKKDLNADRMDRIRTYLTRLEKLLPGHDRVIAMRRYFRETVGALEQAEIH</sequence>
<dbReference type="Pfam" id="PF07721">
    <property type="entry name" value="TPR_4"/>
    <property type="match status" value="1"/>
</dbReference>
<dbReference type="EMBL" id="SIXI01000006">
    <property type="protein sequence ID" value="TBO28768.1"/>
    <property type="molecule type" value="Genomic_DNA"/>
</dbReference>
<name>A0A4Q9H210_9BURK</name>
<dbReference type="Pfam" id="PF14559">
    <property type="entry name" value="TPR_19"/>
    <property type="match status" value="1"/>
</dbReference>
<dbReference type="Gene3D" id="3.40.50.2300">
    <property type="match status" value="1"/>
</dbReference>
<dbReference type="InterPro" id="IPR052048">
    <property type="entry name" value="ST_Response_Regulator"/>
</dbReference>
<feature type="modified residue" description="4-aspartylphosphate" evidence="1">
    <location>
        <position position="62"/>
    </location>
</feature>
<dbReference type="Gene3D" id="1.25.40.10">
    <property type="entry name" value="Tetratricopeptide repeat domain"/>
    <property type="match status" value="2"/>
</dbReference>
<comment type="caution">
    <text evidence="3">The sequence shown here is derived from an EMBL/GenBank/DDBJ whole genome shotgun (WGS) entry which is preliminary data.</text>
</comment>
<reference evidence="3 4" key="1">
    <citation type="submission" date="2019-02" db="EMBL/GenBank/DDBJ databases">
        <title>Aquabacterium sp. strain KMB7.</title>
        <authorList>
            <person name="Chen W.-M."/>
        </authorList>
    </citation>
    <scope>NUCLEOTIDE SEQUENCE [LARGE SCALE GENOMIC DNA]</scope>
    <source>
        <strain evidence="3 4">KMB7</strain>
    </source>
</reference>
<evidence type="ECO:0000256" key="1">
    <source>
        <dbReference type="PROSITE-ProRule" id="PRU00169"/>
    </source>
</evidence>
<dbReference type="SUPFAM" id="SSF48452">
    <property type="entry name" value="TPR-like"/>
    <property type="match status" value="2"/>
</dbReference>
<dbReference type="OrthoDB" id="7298659at2"/>
<dbReference type="GO" id="GO:0042802">
    <property type="term" value="F:identical protein binding"/>
    <property type="evidence" value="ECO:0007669"/>
    <property type="project" value="InterPro"/>
</dbReference>
<dbReference type="InterPro" id="IPR011717">
    <property type="entry name" value="TPR-4"/>
</dbReference>
<keyword evidence="1" id="KW-0597">Phosphoprotein</keyword>
<feature type="domain" description="Response regulatory" evidence="2">
    <location>
        <begin position="12"/>
        <end position="131"/>
    </location>
</feature>
<dbReference type="InterPro" id="IPR011990">
    <property type="entry name" value="TPR-like_helical_dom_sf"/>
</dbReference>
<gene>
    <name evidence="3" type="ORF">EYS42_14220</name>
</gene>
<dbReference type="SUPFAM" id="SSF52172">
    <property type="entry name" value="CheY-like"/>
    <property type="match status" value="1"/>
</dbReference>
<evidence type="ECO:0000313" key="4">
    <source>
        <dbReference type="Proteomes" id="UP000292120"/>
    </source>
</evidence>
<dbReference type="Proteomes" id="UP000292120">
    <property type="component" value="Unassembled WGS sequence"/>
</dbReference>
<evidence type="ECO:0000313" key="3">
    <source>
        <dbReference type="EMBL" id="TBO28768.1"/>
    </source>
</evidence>
<dbReference type="PANTHER" id="PTHR43228">
    <property type="entry name" value="TWO-COMPONENT RESPONSE REGULATOR"/>
    <property type="match status" value="1"/>
</dbReference>
<evidence type="ECO:0000259" key="2">
    <source>
        <dbReference type="PROSITE" id="PS50110"/>
    </source>
</evidence>
<dbReference type="SMART" id="SM00028">
    <property type="entry name" value="TPR"/>
    <property type="match status" value="3"/>
</dbReference>
<dbReference type="PROSITE" id="PS50110">
    <property type="entry name" value="RESPONSE_REGULATORY"/>
    <property type="match status" value="1"/>
</dbReference>
<dbReference type="GO" id="GO:0000160">
    <property type="term" value="P:phosphorelay signal transduction system"/>
    <property type="evidence" value="ECO:0007669"/>
    <property type="project" value="InterPro"/>
</dbReference>
<dbReference type="AlphaFoldDB" id="A0A4Q9H210"/>
<organism evidence="3 4">
    <name type="scientific">Aquabacterium lacunae</name>
    <dbReference type="NCBI Taxonomy" id="2528630"/>
    <lineage>
        <taxon>Bacteria</taxon>
        <taxon>Pseudomonadati</taxon>
        <taxon>Pseudomonadota</taxon>
        <taxon>Betaproteobacteria</taxon>
        <taxon>Burkholderiales</taxon>
        <taxon>Aquabacterium</taxon>
    </lineage>
</organism>
<dbReference type="InterPro" id="IPR011006">
    <property type="entry name" value="CheY-like_superfamily"/>
</dbReference>
<proteinExistence type="predicted"/>
<dbReference type="InterPro" id="IPR001789">
    <property type="entry name" value="Sig_transdc_resp-reg_receiver"/>
</dbReference>
<accession>A0A4Q9H210</accession>
<dbReference type="Pfam" id="PF00072">
    <property type="entry name" value="Response_reg"/>
    <property type="match status" value="1"/>
</dbReference>
<dbReference type="RefSeq" id="WP_130968859.1">
    <property type="nucleotide sequence ID" value="NZ_SIXI01000006.1"/>
</dbReference>
<dbReference type="SMART" id="SM00448">
    <property type="entry name" value="REC"/>
    <property type="match status" value="1"/>
</dbReference>
<keyword evidence="4" id="KW-1185">Reference proteome</keyword>
<dbReference type="PANTHER" id="PTHR43228:SF1">
    <property type="entry name" value="TWO-COMPONENT RESPONSE REGULATOR ARR22"/>
    <property type="match status" value="1"/>
</dbReference>
<dbReference type="InterPro" id="IPR019734">
    <property type="entry name" value="TPR_rpt"/>
</dbReference>